<reference evidence="3 4" key="1">
    <citation type="submission" date="2019-03" db="EMBL/GenBank/DDBJ databases">
        <title>Genomic Encyclopedia of Type Strains, Phase IV (KMG-IV): sequencing the most valuable type-strain genomes for metagenomic binning, comparative biology and taxonomic classification.</title>
        <authorList>
            <person name="Goeker M."/>
        </authorList>
    </citation>
    <scope>NUCLEOTIDE SEQUENCE [LARGE SCALE GENOMIC DNA]</scope>
    <source>
        <strain evidence="3 4">LX-B</strain>
    </source>
</reference>
<dbReference type="EMBL" id="SLUN01000012">
    <property type="protein sequence ID" value="TCL69373.1"/>
    <property type="molecule type" value="Genomic_DNA"/>
</dbReference>
<protein>
    <submittedName>
        <fullName evidence="3">Spore germination cell wall hydrolase CwlJ-like protein</fullName>
    </submittedName>
</protein>
<dbReference type="Gene3D" id="6.20.240.60">
    <property type="match status" value="1"/>
</dbReference>
<dbReference type="GO" id="GO:0016787">
    <property type="term" value="F:hydrolase activity"/>
    <property type="evidence" value="ECO:0007669"/>
    <property type="project" value="UniProtKB-KW"/>
</dbReference>
<feature type="region of interest" description="Disordered" evidence="1">
    <location>
        <begin position="57"/>
        <end position="81"/>
    </location>
</feature>
<evidence type="ECO:0000313" key="4">
    <source>
        <dbReference type="Proteomes" id="UP000295008"/>
    </source>
</evidence>
<keyword evidence="4" id="KW-1185">Reference proteome</keyword>
<dbReference type="AlphaFoldDB" id="A0A4R1RSC8"/>
<dbReference type="InterPro" id="IPR011105">
    <property type="entry name" value="Cell_wall_hydrolase_SleB"/>
</dbReference>
<name>A0A4R1RSC8_HYDET</name>
<dbReference type="RefSeq" id="WP_243662903.1">
    <property type="nucleotide sequence ID" value="NZ_SLUN01000012.1"/>
</dbReference>
<dbReference type="InterPro" id="IPR042047">
    <property type="entry name" value="SleB_dom1"/>
</dbReference>
<dbReference type="Gene3D" id="1.10.10.2520">
    <property type="entry name" value="Cell wall hydrolase SleB, domain 1"/>
    <property type="match status" value="1"/>
</dbReference>
<evidence type="ECO:0000256" key="1">
    <source>
        <dbReference type="SAM" id="MobiDB-lite"/>
    </source>
</evidence>
<feature type="compositionally biased region" description="Polar residues" evidence="1">
    <location>
        <begin position="57"/>
        <end position="66"/>
    </location>
</feature>
<accession>A0A4R1RSC8</accession>
<dbReference type="Proteomes" id="UP000295008">
    <property type="component" value="Unassembled WGS sequence"/>
</dbReference>
<gene>
    <name evidence="3" type="ORF">EDC14_101270</name>
</gene>
<keyword evidence="3" id="KW-0378">Hydrolase</keyword>
<feature type="domain" description="Cell wall hydrolase SleB" evidence="2">
    <location>
        <begin position="110"/>
        <end position="208"/>
    </location>
</feature>
<evidence type="ECO:0000313" key="3">
    <source>
        <dbReference type="EMBL" id="TCL69373.1"/>
    </source>
</evidence>
<proteinExistence type="predicted"/>
<comment type="caution">
    <text evidence="3">The sequence shown here is derived from an EMBL/GenBank/DDBJ whole genome shotgun (WGS) entry which is preliminary data.</text>
</comment>
<sequence>MIQKRLIGSVLAAVMALNATVVSPVLYFNAQAMKKTPSAKSESRKAAPVKPKLLDATASNHTSRAVQKQEKPKPFVNTNHRNNRRSTQYHQLPANQFDMLARIIHAEAGGESLKGQVAVAAVILNRIRSGRFPATVTGNVFKPGEFESVSNGYIWAQPNAESYRAANLAVKGWDPTNGALYFFNPAKSSSRWIWTRNVVIVIGEHHFAV</sequence>
<dbReference type="Pfam" id="PF07486">
    <property type="entry name" value="Hydrolase_2"/>
    <property type="match status" value="1"/>
</dbReference>
<organism evidence="3 4">
    <name type="scientific">Hydrogenispora ethanolica</name>
    <dbReference type="NCBI Taxonomy" id="1082276"/>
    <lineage>
        <taxon>Bacteria</taxon>
        <taxon>Bacillati</taxon>
        <taxon>Bacillota</taxon>
        <taxon>Hydrogenispora</taxon>
    </lineage>
</organism>
<evidence type="ECO:0000259" key="2">
    <source>
        <dbReference type="Pfam" id="PF07486"/>
    </source>
</evidence>